<dbReference type="UniPathway" id="UPA00113">
    <property type="reaction ID" value="UER00532"/>
</dbReference>
<dbReference type="GO" id="GO:0019134">
    <property type="term" value="F:glucosamine-1-phosphate N-acetyltransferase activity"/>
    <property type="evidence" value="ECO:0007669"/>
    <property type="project" value="UniProtKB-UniRule"/>
</dbReference>
<protein>
    <recommendedName>
        <fullName evidence="18">Bifunctional protein GlmU</fullName>
    </recommendedName>
    <domain>
        <recommendedName>
            <fullName evidence="18">UDP-N-acetylglucosamine pyrophosphorylase</fullName>
            <ecNumber evidence="18">2.7.7.23</ecNumber>
        </recommendedName>
        <alternativeName>
            <fullName evidence="18">N-acetylglucosamine-1-phosphate uridyltransferase</fullName>
        </alternativeName>
    </domain>
    <domain>
        <recommendedName>
            <fullName evidence="18">Glucosamine-1-phosphate N-acetyltransferase</fullName>
            <ecNumber evidence="18">2.3.1.157</ecNumber>
        </recommendedName>
    </domain>
</protein>
<comment type="pathway">
    <text evidence="18">Nucleotide-sugar biosynthesis; UDP-N-acetyl-alpha-D-glucosamine biosynthesis; N-acetyl-alpha-D-glucosamine 1-phosphate from alpha-D-glucosamine 6-phosphate (route II): step 2/2.</text>
</comment>
<dbReference type="GO" id="GO:0000287">
    <property type="term" value="F:magnesium ion binding"/>
    <property type="evidence" value="ECO:0007669"/>
    <property type="project" value="UniProtKB-UniRule"/>
</dbReference>
<dbReference type="Gene3D" id="2.160.10.10">
    <property type="entry name" value="Hexapeptide repeat proteins"/>
    <property type="match status" value="1"/>
</dbReference>
<comment type="pathway">
    <text evidence="18">Nucleotide-sugar biosynthesis; UDP-N-acetyl-alpha-D-glucosamine biosynthesis; UDP-N-acetyl-alpha-D-glucosamine from N-acetyl-alpha-D-glucosamine 1-phosphate: step 1/1.</text>
</comment>
<proteinExistence type="inferred from homology"/>
<accession>A0A839SW81</accession>
<evidence type="ECO:0000256" key="8">
    <source>
        <dbReference type="ARBA" id="ARBA00022737"/>
    </source>
</evidence>
<evidence type="ECO:0000313" key="21">
    <source>
        <dbReference type="EMBL" id="MBB3065203.1"/>
    </source>
</evidence>
<comment type="cofactor">
    <cofactor evidence="18">
        <name>Mg(2+)</name>
        <dbReference type="ChEBI" id="CHEBI:18420"/>
    </cofactor>
    <text evidence="18">Binds 1 Mg(2+) ion per subunit.</text>
</comment>
<feature type="binding site" evidence="18">
    <location>
        <position position="357"/>
    </location>
    <ligand>
        <name>UDP-N-acetyl-alpha-D-glucosamine</name>
        <dbReference type="ChEBI" id="CHEBI:57705"/>
    </ligand>
</feature>
<keyword evidence="7 18" id="KW-0479">Metal-binding</keyword>
<evidence type="ECO:0000256" key="9">
    <source>
        <dbReference type="ARBA" id="ARBA00022842"/>
    </source>
</evidence>
<dbReference type="PROSITE" id="PS00101">
    <property type="entry name" value="HEXAPEP_TRANSFERASES"/>
    <property type="match status" value="1"/>
</dbReference>
<dbReference type="CDD" id="cd02540">
    <property type="entry name" value="GT2_GlmU_N_bac"/>
    <property type="match status" value="1"/>
</dbReference>
<feature type="binding site" evidence="18">
    <location>
        <position position="148"/>
    </location>
    <ligand>
        <name>UDP-N-acetyl-alpha-D-glucosamine</name>
        <dbReference type="ChEBI" id="CHEBI:57705"/>
    </ligand>
</feature>
<dbReference type="InterPro" id="IPR001451">
    <property type="entry name" value="Hexapep"/>
</dbReference>
<evidence type="ECO:0000256" key="1">
    <source>
        <dbReference type="ARBA" id="ARBA00004496"/>
    </source>
</evidence>
<name>A0A839SW81_9PROT</name>
<dbReference type="EMBL" id="JACHXA010000003">
    <property type="protein sequence ID" value="MBB3065203.1"/>
    <property type="molecule type" value="Genomic_DNA"/>
</dbReference>
<keyword evidence="8 18" id="KW-0677">Repeat</keyword>
<organism evidence="21 22">
    <name type="scientific">Limibacillus halophilus</name>
    <dbReference type="NCBI Taxonomy" id="1579333"/>
    <lineage>
        <taxon>Bacteria</taxon>
        <taxon>Pseudomonadati</taxon>
        <taxon>Pseudomonadota</taxon>
        <taxon>Alphaproteobacteria</taxon>
        <taxon>Rhodospirillales</taxon>
        <taxon>Rhodovibrionaceae</taxon>
        <taxon>Limibacillus</taxon>
    </lineage>
</organism>
<evidence type="ECO:0000256" key="15">
    <source>
        <dbReference type="ARBA" id="ARBA00048247"/>
    </source>
</evidence>
<comment type="similarity">
    <text evidence="3 18">In the N-terminal section; belongs to the N-acetylglucosamine-1-phosphate uridyltransferase family.</text>
</comment>
<dbReference type="GO" id="GO:0005737">
    <property type="term" value="C:cytoplasm"/>
    <property type="evidence" value="ECO:0007669"/>
    <property type="project" value="UniProtKB-SubCell"/>
</dbReference>
<evidence type="ECO:0000256" key="14">
    <source>
        <dbReference type="ARBA" id="ARBA00023316"/>
    </source>
</evidence>
<comment type="catalytic activity">
    <reaction evidence="16 18">
        <text>N-acetyl-alpha-D-glucosamine 1-phosphate + UTP + H(+) = UDP-N-acetyl-alpha-D-glucosamine + diphosphate</text>
        <dbReference type="Rhea" id="RHEA:13509"/>
        <dbReference type="ChEBI" id="CHEBI:15378"/>
        <dbReference type="ChEBI" id="CHEBI:33019"/>
        <dbReference type="ChEBI" id="CHEBI:46398"/>
        <dbReference type="ChEBI" id="CHEBI:57705"/>
        <dbReference type="ChEBI" id="CHEBI:57776"/>
        <dbReference type="EC" id="2.7.7.23"/>
    </reaction>
</comment>
<feature type="binding site" evidence="18">
    <location>
        <position position="32"/>
    </location>
    <ligand>
        <name>UDP-N-acetyl-alpha-D-glucosamine</name>
        <dbReference type="ChEBI" id="CHEBI:57705"/>
    </ligand>
</feature>
<keyword evidence="10 18" id="KW-0133">Cell shape</keyword>
<keyword evidence="4 18" id="KW-0963">Cytoplasm</keyword>
<feature type="binding site" evidence="18">
    <location>
        <position position="431"/>
    </location>
    <ligand>
        <name>acetyl-CoA</name>
        <dbReference type="ChEBI" id="CHEBI:57288"/>
    </ligand>
</feature>
<feature type="binding site" evidence="18">
    <location>
        <position position="368"/>
    </location>
    <ligand>
        <name>UDP-N-acetyl-alpha-D-glucosamine</name>
        <dbReference type="ChEBI" id="CHEBI:57705"/>
    </ligand>
</feature>
<dbReference type="Gene3D" id="3.90.550.10">
    <property type="entry name" value="Spore Coat Polysaccharide Biosynthesis Protein SpsA, Chain A"/>
    <property type="match status" value="1"/>
</dbReference>
<evidence type="ECO:0000256" key="17">
    <source>
        <dbReference type="ARBA" id="ARBA00049628"/>
    </source>
</evidence>
<feature type="binding site" evidence="18">
    <location>
        <position position="81"/>
    </location>
    <ligand>
        <name>UDP-N-acetyl-alpha-D-glucosamine</name>
        <dbReference type="ChEBI" id="CHEBI:57705"/>
    </ligand>
</feature>
<dbReference type="GO" id="GO:0071555">
    <property type="term" value="P:cell wall organization"/>
    <property type="evidence" value="ECO:0007669"/>
    <property type="project" value="UniProtKB-KW"/>
</dbReference>
<feature type="binding site" evidence="18">
    <location>
        <position position="324"/>
    </location>
    <ligand>
        <name>UDP-N-acetyl-alpha-D-glucosamine</name>
        <dbReference type="ChEBI" id="CHEBI:57705"/>
    </ligand>
</feature>
<keyword evidence="13 18" id="KW-0012">Acyltransferase</keyword>
<dbReference type="InterPro" id="IPR018357">
    <property type="entry name" value="Hexapep_transf_CS"/>
</dbReference>
<reference evidence="21 22" key="1">
    <citation type="submission" date="2020-08" db="EMBL/GenBank/DDBJ databases">
        <title>Genomic Encyclopedia of Type Strains, Phase III (KMG-III): the genomes of soil and plant-associated and newly described type strains.</title>
        <authorList>
            <person name="Whitman W."/>
        </authorList>
    </citation>
    <scope>NUCLEOTIDE SEQUENCE [LARGE SCALE GENOMIC DNA]</scope>
    <source>
        <strain evidence="21 22">CECT 8803</strain>
    </source>
</reference>
<gene>
    <name evidence="18" type="primary">glmU</name>
    <name evidence="21" type="ORF">FHR98_001482</name>
</gene>
<dbReference type="GO" id="GO:0009245">
    <property type="term" value="P:lipid A biosynthetic process"/>
    <property type="evidence" value="ECO:0007669"/>
    <property type="project" value="UniProtKB-UniRule"/>
</dbReference>
<feature type="binding site" evidence="18">
    <location>
        <position position="396"/>
    </location>
    <ligand>
        <name>acetyl-CoA</name>
        <dbReference type="ChEBI" id="CHEBI:57288"/>
    </ligand>
</feature>
<evidence type="ECO:0000256" key="10">
    <source>
        <dbReference type="ARBA" id="ARBA00022960"/>
    </source>
</evidence>
<feature type="binding site" evidence="18">
    <location>
        <position position="163"/>
    </location>
    <ligand>
        <name>UDP-N-acetyl-alpha-D-glucosamine</name>
        <dbReference type="ChEBI" id="CHEBI:57705"/>
    </ligand>
</feature>
<evidence type="ECO:0000256" key="16">
    <source>
        <dbReference type="ARBA" id="ARBA00048493"/>
    </source>
</evidence>
<keyword evidence="9 18" id="KW-0460">Magnesium</keyword>
<dbReference type="UniPathway" id="UPA00973"/>
<dbReference type="GO" id="GO:0009252">
    <property type="term" value="P:peptidoglycan biosynthetic process"/>
    <property type="evidence" value="ECO:0007669"/>
    <property type="project" value="UniProtKB-UniRule"/>
</dbReference>
<dbReference type="InterPro" id="IPR029044">
    <property type="entry name" value="Nucleotide-diphossugar_trans"/>
</dbReference>
<evidence type="ECO:0000256" key="4">
    <source>
        <dbReference type="ARBA" id="ARBA00022490"/>
    </source>
</evidence>
<evidence type="ECO:0000256" key="18">
    <source>
        <dbReference type="HAMAP-Rule" id="MF_01631"/>
    </source>
</evidence>
<dbReference type="EC" id="2.3.1.157" evidence="18"/>
<comment type="similarity">
    <text evidence="2 18">In the C-terminal section; belongs to the transferase hexapeptide repeat family.</text>
</comment>
<dbReference type="GO" id="GO:0016020">
    <property type="term" value="C:membrane"/>
    <property type="evidence" value="ECO:0007669"/>
    <property type="project" value="GOC"/>
</dbReference>
<dbReference type="SUPFAM" id="SSF53448">
    <property type="entry name" value="Nucleotide-diphospho-sugar transferases"/>
    <property type="match status" value="1"/>
</dbReference>
<dbReference type="GO" id="GO:0006048">
    <property type="term" value="P:UDP-N-acetylglucosamine biosynthetic process"/>
    <property type="evidence" value="ECO:0007669"/>
    <property type="project" value="UniProtKB-UniPathway"/>
</dbReference>
<dbReference type="Pfam" id="PF12804">
    <property type="entry name" value="NTP_transf_3"/>
    <property type="match status" value="1"/>
</dbReference>
<dbReference type="InterPro" id="IPR038009">
    <property type="entry name" value="GlmU_C_LbH"/>
</dbReference>
<keyword evidence="12 18" id="KW-0511">Multifunctional enzyme</keyword>
<keyword evidence="6 18" id="KW-0548">Nucleotidyltransferase</keyword>
<feature type="region of interest" description="N-acetyltransferase" evidence="18">
    <location>
        <begin position="259"/>
        <end position="458"/>
    </location>
</feature>
<feature type="binding site" evidence="18">
    <location>
        <position position="235"/>
    </location>
    <ligand>
        <name>Mg(2+)</name>
        <dbReference type="ChEBI" id="CHEBI:18420"/>
    </ligand>
</feature>
<dbReference type="AlphaFoldDB" id="A0A839SW81"/>
<dbReference type="Proteomes" id="UP000581135">
    <property type="component" value="Unassembled WGS sequence"/>
</dbReference>
<keyword evidence="14 18" id="KW-0961">Cell wall biogenesis/degradation</keyword>
<dbReference type="GO" id="GO:0000902">
    <property type="term" value="P:cell morphogenesis"/>
    <property type="evidence" value="ECO:0007669"/>
    <property type="project" value="UniProtKB-UniRule"/>
</dbReference>
<dbReference type="InterPro" id="IPR011004">
    <property type="entry name" value="Trimer_LpxA-like_sf"/>
</dbReference>
<comment type="pathway">
    <text evidence="18">Bacterial outer membrane biogenesis; LPS lipid A biosynthesis.</text>
</comment>
<feature type="binding site" evidence="18">
    <location>
        <position position="342"/>
    </location>
    <ligand>
        <name>UDP-N-acetyl-alpha-D-glucosamine</name>
        <dbReference type="ChEBI" id="CHEBI:57705"/>
    </ligand>
</feature>
<dbReference type="InterPro" id="IPR025877">
    <property type="entry name" value="MobA-like_NTP_Trfase"/>
</dbReference>
<feature type="binding site" evidence="18">
    <location>
        <begin position="86"/>
        <end position="87"/>
    </location>
    <ligand>
        <name>UDP-N-acetyl-alpha-D-glucosamine</name>
        <dbReference type="ChEBI" id="CHEBI:57705"/>
    </ligand>
</feature>
<dbReference type="GO" id="GO:0008360">
    <property type="term" value="P:regulation of cell shape"/>
    <property type="evidence" value="ECO:0007669"/>
    <property type="project" value="UniProtKB-KW"/>
</dbReference>
<feature type="domain" description="MobA-like NTP transferase" evidence="20">
    <location>
        <begin position="15"/>
        <end position="149"/>
    </location>
</feature>
<evidence type="ECO:0000256" key="13">
    <source>
        <dbReference type="ARBA" id="ARBA00023315"/>
    </source>
</evidence>
<feature type="binding site" evidence="18">
    <location>
        <position position="178"/>
    </location>
    <ligand>
        <name>UDP-N-acetyl-alpha-D-glucosamine</name>
        <dbReference type="ChEBI" id="CHEBI:57705"/>
    </ligand>
</feature>
<dbReference type="GO" id="GO:0003977">
    <property type="term" value="F:UDP-N-acetylglucosamine diphosphorylase activity"/>
    <property type="evidence" value="ECO:0007669"/>
    <property type="project" value="UniProtKB-UniRule"/>
</dbReference>
<evidence type="ECO:0000256" key="12">
    <source>
        <dbReference type="ARBA" id="ARBA00023268"/>
    </source>
</evidence>
<comment type="catalytic activity">
    <reaction evidence="15 18">
        <text>alpha-D-glucosamine 1-phosphate + acetyl-CoA = N-acetyl-alpha-D-glucosamine 1-phosphate + CoA + H(+)</text>
        <dbReference type="Rhea" id="RHEA:13725"/>
        <dbReference type="ChEBI" id="CHEBI:15378"/>
        <dbReference type="ChEBI" id="CHEBI:57287"/>
        <dbReference type="ChEBI" id="CHEBI:57288"/>
        <dbReference type="ChEBI" id="CHEBI:57776"/>
        <dbReference type="ChEBI" id="CHEBI:58516"/>
        <dbReference type="EC" id="2.3.1.157"/>
    </reaction>
</comment>
<dbReference type="PANTHER" id="PTHR43584:SF3">
    <property type="entry name" value="BIFUNCTIONAL PROTEIN GLMU"/>
    <property type="match status" value="1"/>
</dbReference>
<feature type="binding site" evidence="18">
    <location>
        <begin position="377"/>
        <end position="378"/>
    </location>
    <ligand>
        <name>acetyl-CoA</name>
        <dbReference type="ChEBI" id="CHEBI:57288"/>
    </ligand>
</feature>
<dbReference type="InterPro" id="IPR005882">
    <property type="entry name" value="Bifunctional_GlmU"/>
</dbReference>
<evidence type="ECO:0000256" key="2">
    <source>
        <dbReference type="ARBA" id="ARBA00007707"/>
    </source>
</evidence>
<dbReference type="InterPro" id="IPR050065">
    <property type="entry name" value="GlmU-like"/>
</dbReference>
<keyword evidence="5 18" id="KW-0808">Transferase</keyword>
<feature type="region of interest" description="Linker" evidence="18">
    <location>
        <begin position="238"/>
        <end position="258"/>
    </location>
</feature>
<feature type="region of interest" description="Disordered" evidence="19">
    <location>
        <begin position="438"/>
        <end position="458"/>
    </location>
</feature>
<evidence type="ECO:0000256" key="7">
    <source>
        <dbReference type="ARBA" id="ARBA00022723"/>
    </source>
</evidence>
<feature type="binding site" evidence="18">
    <location>
        <position position="111"/>
    </location>
    <ligand>
        <name>Mg(2+)</name>
        <dbReference type="ChEBI" id="CHEBI:18420"/>
    </ligand>
</feature>
<dbReference type="NCBIfam" id="NF010933">
    <property type="entry name" value="PRK14353.1"/>
    <property type="match status" value="1"/>
</dbReference>
<sequence>MTVEAEICKGAELAVVVLAAGKGTRMNSDLPKVLHPLAGRPMIGHVLQALEPLAPDRIVVVIGPEMEALQAAVQPHTCVVQEDRLGTGHALRCAHAQLRNWKGQVLVVYGDTPLITADTLAALCAAKARQGAALAALAFRARDPGAYGRIVLDTAGNLLRVVEAVEADAATRAIDLCNAGLLMGDADLLFDLLGDLRNDNSKKEYFLPEVFEMAVGAGQRVAVALAPEEEVQGVNSRAELAAAESVMQQRLRQAALTAGATLEHPDSVYLQADTILEPDAVVEANVVFGPGVIVRGGARIRAFSHIEKAEIARNAVVGPFARIREGSLIGEGARIGNFVETKNTTLEAGAKANHLAYLGDATIGSGANIGAGAITCNYDGFAKHRTEIGAGAFIGSNAALVAPATIGKGAIVGAGSTVGGEIADDELIVTRAPAKRIKEGARRYRETHRKPDNKSGKE</sequence>
<comment type="function">
    <text evidence="17 18">Catalyzes the last two sequential reactions in the de novo biosynthetic pathway for UDP-N-acetylglucosamine (UDP-GlcNAc). The C-terminal domain catalyzes the transfer of acetyl group from acetyl coenzyme A to glucosamine-1-phosphate (GlcN-1-P) to produce N-acetylglucosamine-1-phosphate (GlcNAc-1-P), which is converted into UDP-GlcNAc by the transfer of uridine 5-monophosphate (from uridine 5-triphosphate), a reaction catalyzed by the N-terminal domain.</text>
</comment>
<evidence type="ECO:0000256" key="6">
    <source>
        <dbReference type="ARBA" id="ARBA00022695"/>
    </source>
</evidence>
<feature type="binding site" evidence="18">
    <location>
        <begin position="109"/>
        <end position="111"/>
    </location>
    <ligand>
        <name>UDP-N-acetyl-alpha-D-glucosamine</name>
        <dbReference type="ChEBI" id="CHEBI:57705"/>
    </ligand>
</feature>
<evidence type="ECO:0000256" key="3">
    <source>
        <dbReference type="ARBA" id="ARBA00007947"/>
    </source>
</evidence>
<comment type="caution">
    <text evidence="21">The sequence shown here is derived from an EMBL/GenBank/DDBJ whole genome shotgun (WGS) entry which is preliminary data.</text>
</comment>
<keyword evidence="22" id="KW-1185">Reference proteome</keyword>
<dbReference type="EC" id="2.7.7.23" evidence="18"/>
<dbReference type="RefSeq" id="WP_183415999.1">
    <property type="nucleotide sequence ID" value="NZ_JACHXA010000003.1"/>
</dbReference>
<feature type="binding site" evidence="18">
    <location>
        <position position="414"/>
    </location>
    <ligand>
        <name>acetyl-CoA</name>
        <dbReference type="ChEBI" id="CHEBI:57288"/>
    </ligand>
</feature>
<comment type="subunit">
    <text evidence="18">Homotrimer.</text>
</comment>
<dbReference type="CDD" id="cd03353">
    <property type="entry name" value="LbH_GlmU_C"/>
    <property type="match status" value="1"/>
</dbReference>
<feature type="binding site" evidence="18">
    <location>
        <begin position="18"/>
        <end position="21"/>
    </location>
    <ligand>
        <name>UDP-N-acetyl-alpha-D-glucosamine</name>
        <dbReference type="ChEBI" id="CHEBI:57705"/>
    </ligand>
</feature>
<feature type="active site" description="Proton acceptor" evidence="18">
    <location>
        <position position="354"/>
    </location>
</feature>
<evidence type="ECO:0000313" key="22">
    <source>
        <dbReference type="Proteomes" id="UP000581135"/>
    </source>
</evidence>
<dbReference type="Pfam" id="PF00132">
    <property type="entry name" value="Hexapep"/>
    <property type="match status" value="1"/>
</dbReference>
<feature type="binding site" evidence="18">
    <location>
        <position position="371"/>
    </location>
    <ligand>
        <name>acetyl-CoA</name>
        <dbReference type="ChEBI" id="CHEBI:57288"/>
    </ligand>
</feature>
<evidence type="ECO:0000259" key="20">
    <source>
        <dbReference type="Pfam" id="PF12804"/>
    </source>
</evidence>
<feature type="binding site" evidence="18">
    <location>
        <position position="235"/>
    </location>
    <ligand>
        <name>UDP-N-acetyl-alpha-D-glucosamine</name>
        <dbReference type="ChEBI" id="CHEBI:57705"/>
    </ligand>
</feature>
<dbReference type="HAMAP" id="MF_01631">
    <property type="entry name" value="GlmU"/>
    <property type="match status" value="1"/>
</dbReference>
<dbReference type="PANTHER" id="PTHR43584">
    <property type="entry name" value="NUCLEOTIDYL TRANSFERASE"/>
    <property type="match status" value="1"/>
</dbReference>
<dbReference type="NCBIfam" id="TIGR01173">
    <property type="entry name" value="glmU"/>
    <property type="match status" value="1"/>
</dbReference>
<evidence type="ECO:0000256" key="11">
    <source>
        <dbReference type="ARBA" id="ARBA00022984"/>
    </source>
</evidence>
<evidence type="ECO:0000256" key="5">
    <source>
        <dbReference type="ARBA" id="ARBA00022679"/>
    </source>
</evidence>
<feature type="region of interest" description="Pyrophosphorylase" evidence="18">
    <location>
        <begin position="1"/>
        <end position="237"/>
    </location>
</feature>
<comment type="subcellular location">
    <subcellularLocation>
        <location evidence="1 18">Cytoplasm</location>
    </subcellularLocation>
</comment>
<dbReference type="SUPFAM" id="SSF51161">
    <property type="entry name" value="Trimeric LpxA-like enzymes"/>
    <property type="match status" value="1"/>
</dbReference>
<evidence type="ECO:0000256" key="19">
    <source>
        <dbReference type="SAM" id="MobiDB-lite"/>
    </source>
</evidence>
<keyword evidence="11 18" id="KW-0573">Peptidoglycan synthesis</keyword>